<keyword evidence="4" id="KW-1185">Reference proteome</keyword>
<evidence type="ECO:0000313" key="4">
    <source>
        <dbReference type="Proteomes" id="UP001343257"/>
    </source>
</evidence>
<dbReference type="Gene3D" id="3.90.1200.10">
    <property type="match status" value="1"/>
</dbReference>
<dbReference type="Pfam" id="PF01636">
    <property type="entry name" value="APH"/>
    <property type="match status" value="1"/>
</dbReference>
<dbReference type="Proteomes" id="UP001343257">
    <property type="component" value="Unassembled WGS sequence"/>
</dbReference>
<feature type="domain" description="Aminoglycoside phosphotransferase" evidence="2">
    <location>
        <begin position="27"/>
        <end position="234"/>
    </location>
</feature>
<name>A0ABU6PR57_9BACL</name>
<dbReference type="InterPro" id="IPR050249">
    <property type="entry name" value="Pseudomonas-type_ThrB"/>
</dbReference>
<sequence>MVSSEILSQAANSFRFDIETLKFISNSCNEVYRFNKDNKAYFLRLSEKPIEFVSNIKAEVHWVRYLVESGVRASLPIQNGEGELTAVCNDQEKCYIATVFEGAPGKFFDSDPQLWGPGLFNTWGETMGLMYRLTKSYDPGELKYKRMEWKGAEINSPHLHSGNYLILLNKLRFVEEQLKNLPRSKDSYGLIHYDFHPYNFLIDQEKITVFDFDDSLYGWYALDIGIAATHAVWWGSHFKDWRSKNEFAMHFLFEFLEGYLKQNNIESDWIQRIPLFMEYRNISSFFWWLNNWDGDEAHLTEFQRKAIIDTVGIIERDVPFDGCNIKL</sequence>
<proteinExistence type="inferred from homology"/>
<organism evidence="3 4">
    <name type="scientific">Paenibacillus chibensis</name>
    <dbReference type="NCBI Taxonomy" id="59846"/>
    <lineage>
        <taxon>Bacteria</taxon>
        <taxon>Bacillati</taxon>
        <taxon>Bacillota</taxon>
        <taxon>Bacilli</taxon>
        <taxon>Bacillales</taxon>
        <taxon>Paenibacillaceae</taxon>
        <taxon>Paenibacillus</taxon>
    </lineage>
</organism>
<dbReference type="PANTHER" id="PTHR21064">
    <property type="entry name" value="AMINOGLYCOSIDE PHOSPHOTRANSFERASE DOMAIN-CONTAINING PROTEIN-RELATED"/>
    <property type="match status" value="1"/>
</dbReference>
<dbReference type="PANTHER" id="PTHR21064:SF6">
    <property type="entry name" value="AMINOGLYCOSIDE PHOSPHOTRANSFERASE DOMAIN-CONTAINING PROTEIN"/>
    <property type="match status" value="1"/>
</dbReference>
<dbReference type="EMBL" id="JARTLD010000009">
    <property type="protein sequence ID" value="MED5016490.1"/>
    <property type="molecule type" value="Genomic_DNA"/>
</dbReference>
<dbReference type="SUPFAM" id="SSF56112">
    <property type="entry name" value="Protein kinase-like (PK-like)"/>
    <property type="match status" value="1"/>
</dbReference>
<evidence type="ECO:0000313" key="3">
    <source>
        <dbReference type="EMBL" id="MED5016490.1"/>
    </source>
</evidence>
<comment type="caution">
    <text evidence="3">The sequence shown here is derived from an EMBL/GenBank/DDBJ whole genome shotgun (WGS) entry which is preliminary data.</text>
</comment>
<protein>
    <submittedName>
        <fullName evidence="3">Phosphotransferase</fullName>
    </submittedName>
</protein>
<comment type="similarity">
    <text evidence="1">Belongs to the pseudomonas-type ThrB family.</text>
</comment>
<gene>
    <name evidence="3" type="ORF">P9847_04115</name>
</gene>
<dbReference type="RefSeq" id="WP_328275602.1">
    <property type="nucleotide sequence ID" value="NZ_JARTLD010000009.1"/>
</dbReference>
<dbReference type="InterPro" id="IPR002575">
    <property type="entry name" value="Aminoglycoside_PTrfase"/>
</dbReference>
<accession>A0ABU6PR57</accession>
<evidence type="ECO:0000256" key="1">
    <source>
        <dbReference type="ARBA" id="ARBA00038240"/>
    </source>
</evidence>
<dbReference type="InterPro" id="IPR011009">
    <property type="entry name" value="Kinase-like_dom_sf"/>
</dbReference>
<reference evidence="3 4" key="1">
    <citation type="submission" date="2023-03" db="EMBL/GenBank/DDBJ databases">
        <title>Bacillus Genome Sequencing.</title>
        <authorList>
            <person name="Dunlap C."/>
        </authorList>
    </citation>
    <scope>NUCLEOTIDE SEQUENCE [LARGE SCALE GENOMIC DNA]</scope>
    <source>
        <strain evidence="3 4">NRS-52</strain>
    </source>
</reference>
<evidence type="ECO:0000259" key="2">
    <source>
        <dbReference type="Pfam" id="PF01636"/>
    </source>
</evidence>